<evidence type="ECO:0000256" key="3">
    <source>
        <dbReference type="ARBA" id="ARBA00022777"/>
    </source>
</evidence>
<dbReference type="GO" id="GO:0005524">
    <property type="term" value="F:ATP binding"/>
    <property type="evidence" value="ECO:0007669"/>
    <property type="project" value="UniProtKB-KW"/>
</dbReference>
<dbReference type="PANTHER" id="PTHR11042">
    <property type="entry name" value="EUKARYOTIC TRANSLATION INITIATION FACTOR 2-ALPHA KINASE EIF2-ALPHA KINASE -RELATED"/>
    <property type="match status" value="1"/>
</dbReference>
<keyword evidence="3" id="KW-0418">Kinase</keyword>
<dbReference type="GO" id="GO:0005737">
    <property type="term" value="C:cytoplasm"/>
    <property type="evidence" value="ECO:0007669"/>
    <property type="project" value="TreeGrafter"/>
</dbReference>
<dbReference type="GO" id="GO:0004672">
    <property type="term" value="F:protein kinase activity"/>
    <property type="evidence" value="ECO:0007669"/>
    <property type="project" value="InterPro"/>
</dbReference>
<evidence type="ECO:0000313" key="9">
    <source>
        <dbReference type="Proteomes" id="UP000616885"/>
    </source>
</evidence>
<dbReference type="PROSITE" id="PS50011">
    <property type="entry name" value="PROTEIN_KINASE_DOM"/>
    <property type="match status" value="1"/>
</dbReference>
<feature type="compositionally biased region" description="Basic and acidic residues" evidence="6">
    <location>
        <begin position="223"/>
        <end position="233"/>
    </location>
</feature>
<feature type="compositionally biased region" description="Low complexity" evidence="6">
    <location>
        <begin position="24"/>
        <end position="36"/>
    </location>
</feature>
<feature type="compositionally biased region" description="Polar residues" evidence="6">
    <location>
        <begin position="82"/>
        <end position="93"/>
    </location>
</feature>
<organism evidence="8 9">
    <name type="scientific">Bionectria ochroleuca</name>
    <name type="common">Gliocladium roseum</name>
    <dbReference type="NCBI Taxonomy" id="29856"/>
    <lineage>
        <taxon>Eukaryota</taxon>
        <taxon>Fungi</taxon>
        <taxon>Dikarya</taxon>
        <taxon>Ascomycota</taxon>
        <taxon>Pezizomycotina</taxon>
        <taxon>Sordariomycetes</taxon>
        <taxon>Hypocreomycetidae</taxon>
        <taxon>Hypocreales</taxon>
        <taxon>Bionectriaceae</taxon>
        <taxon>Clonostachys</taxon>
    </lineage>
</organism>
<dbReference type="EMBL" id="JADCTT010000012">
    <property type="protein sequence ID" value="KAF9745950.1"/>
    <property type="molecule type" value="Genomic_DNA"/>
</dbReference>
<reference evidence="8" key="1">
    <citation type="submission" date="2020-10" db="EMBL/GenBank/DDBJ databases">
        <title>High-Quality Genome Resource of Clonostachys rosea strain S41 by Oxford Nanopore Long-Read Sequencing.</title>
        <authorList>
            <person name="Wang H."/>
        </authorList>
    </citation>
    <scope>NUCLEOTIDE SEQUENCE</scope>
    <source>
        <strain evidence="8">S41</strain>
    </source>
</reference>
<dbReference type="Gene3D" id="1.10.510.10">
    <property type="entry name" value="Transferase(Phosphotransferase) domain 1"/>
    <property type="match status" value="1"/>
</dbReference>
<dbReference type="InterPro" id="IPR008271">
    <property type="entry name" value="Ser/Thr_kinase_AS"/>
</dbReference>
<proteinExistence type="inferred from homology"/>
<dbReference type="Proteomes" id="UP000616885">
    <property type="component" value="Unassembled WGS sequence"/>
</dbReference>
<protein>
    <recommendedName>
        <fullName evidence="7">Protein kinase domain-containing protein</fullName>
    </recommendedName>
</protein>
<evidence type="ECO:0000313" key="8">
    <source>
        <dbReference type="EMBL" id="KAF9745950.1"/>
    </source>
</evidence>
<feature type="compositionally biased region" description="Basic and acidic residues" evidence="6">
    <location>
        <begin position="250"/>
        <end position="274"/>
    </location>
</feature>
<evidence type="ECO:0000259" key="7">
    <source>
        <dbReference type="PROSITE" id="PS50011"/>
    </source>
</evidence>
<keyword evidence="1" id="KW-0808">Transferase</keyword>
<keyword evidence="2" id="KW-0547">Nucleotide-binding</keyword>
<feature type="domain" description="Protein kinase" evidence="7">
    <location>
        <begin position="332"/>
        <end position="612"/>
    </location>
</feature>
<dbReference type="Pfam" id="PF00069">
    <property type="entry name" value="Pkinase"/>
    <property type="match status" value="1"/>
</dbReference>
<evidence type="ECO:0000256" key="4">
    <source>
        <dbReference type="ARBA" id="ARBA00022840"/>
    </source>
</evidence>
<dbReference type="InterPro" id="IPR000719">
    <property type="entry name" value="Prot_kinase_dom"/>
</dbReference>
<comment type="caution">
    <text evidence="8">The sequence shown here is derived from an EMBL/GenBank/DDBJ whole genome shotgun (WGS) entry which is preliminary data.</text>
</comment>
<feature type="region of interest" description="Disordered" evidence="6">
    <location>
        <begin position="1"/>
        <end position="284"/>
    </location>
</feature>
<comment type="similarity">
    <text evidence="5">Belongs to the protein kinase superfamily. Ser/Thr protein kinase family. GCN2 subfamily.</text>
</comment>
<keyword evidence="4" id="KW-0067">ATP-binding</keyword>
<accession>A0A8H7KE76</accession>
<name>A0A8H7KE76_BIOOC</name>
<dbReference type="InterPro" id="IPR050339">
    <property type="entry name" value="CC_SR_Kinase"/>
</dbReference>
<evidence type="ECO:0000256" key="5">
    <source>
        <dbReference type="ARBA" id="ARBA00037982"/>
    </source>
</evidence>
<dbReference type="PROSITE" id="PS00108">
    <property type="entry name" value="PROTEIN_KINASE_ST"/>
    <property type="match status" value="1"/>
</dbReference>
<dbReference type="SUPFAM" id="SSF56112">
    <property type="entry name" value="Protein kinase-like (PK-like)"/>
    <property type="match status" value="1"/>
</dbReference>
<evidence type="ECO:0000256" key="6">
    <source>
        <dbReference type="SAM" id="MobiDB-lite"/>
    </source>
</evidence>
<dbReference type="InterPro" id="IPR011009">
    <property type="entry name" value="Kinase-like_dom_sf"/>
</dbReference>
<dbReference type="GO" id="GO:0005634">
    <property type="term" value="C:nucleus"/>
    <property type="evidence" value="ECO:0007669"/>
    <property type="project" value="TreeGrafter"/>
</dbReference>
<feature type="compositionally biased region" description="Basic and acidic residues" evidence="6">
    <location>
        <begin position="139"/>
        <end position="150"/>
    </location>
</feature>
<feature type="region of interest" description="Disordered" evidence="6">
    <location>
        <begin position="622"/>
        <end position="643"/>
    </location>
</feature>
<feature type="compositionally biased region" description="Polar residues" evidence="6">
    <location>
        <begin position="155"/>
        <end position="172"/>
    </location>
</feature>
<evidence type="ECO:0000256" key="2">
    <source>
        <dbReference type="ARBA" id="ARBA00022741"/>
    </source>
</evidence>
<dbReference type="SMART" id="SM00220">
    <property type="entry name" value="S_TKc"/>
    <property type="match status" value="1"/>
</dbReference>
<dbReference type="AlphaFoldDB" id="A0A8H7KE76"/>
<gene>
    <name evidence="8" type="ORF">IM811_004251</name>
</gene>
<evidence type="ECO:0000256" key="1">
    <source>
        <dbReference type="ARBA" id="ARBA00022679"/>
    </source>
</evidence>
<sequence length="657" mass="74132">MLALLGLAARKSGRKQTLDEASDGYDSGDSMYSDSSLAPSPPPRRRRGRSGVVEVTEQRKDPKAHSSSNTYPGPSTGPAHHTSYSETQRSSAAQRAVRSPLEHSQLLKRLEQRRISNAAADDVERYIPAARASRSPQIKPEHPMPIDNHKPKAAPTSQSSVQLVENSSSQAKLQYREGEYERPQFSTRLKTSGPFPDRTGPKSSSTDKKRLKTAGPSALHSPRPREPTRRANVDEENILSPHPHTNASSEHQKTEQANKPHVVEENQARPHSRDPPTSIARDVSSRLRNNDLVQDSKLDTILIDHDGSSVQHTQYISSHKTRRRPRKVEETWKRREKIGSGTFGKVWLQECVDGKNENIGRFRAVKEIAKKKCEDGSAPIEYSRELEAIAKFSQSKYVHCFAKSYGWYENNDTIFITMEYFENGDLQRYLNHPFPEPEAKEIVYQILEGLRFMHKNSFAHRDLKPANILVSEASPNWWVKISDFGISKRAEQESTAFRTFAGTRGYLAPEVMAIYPPDGKLRKKGSIRKETYTNAVDLWALGVIMFQLLATQVIMKDPHELWEYVNGNQPFPEETLDEYDVSGAAKTLVEYLMAPSPERRPSASAALNYEWFTDLDDSSESKLTNEELKISPHPKQPLPADSMATASLAWPTSYSER</sequence>